<feature type="disulfide bond" evidence="12">
    <location>
        <begin position="85"/>
        <end position="100"/>
    </location>
</feature>
<dbReference type="PROSITE" id="PS01187">
    <property type="entry name" value="EGF_CA"/>
    <property type="match status" value="1"/>
</dbReference>
<keyword evidence="11" id="KW-0325">Glycoprotein</keyword>
<evidence type="ECO:0000256" key="1">
    <source>
        <dbReference type="ARBA" id="ARBA00004479"/>
    </source>
</evidence>
<dbReference type="SUPFAM" id="SSF57196">
    <property type="entry name" value="EGF/Laminin"/>
    <property type="match status" value="2"/>
</dbReference>
<dbReference type="InterPro" id="IPR000742">
    <property type="entry name" value="EGF"/>
</dbReference>
<keyword evidence="10" id="KW-0675">Receptor</keyword>
<dbReference type="InterPro" id="IPR051221">
    <property type="entry name" value="LDLR-related"/>
</dbReference>
<feature type="repeat" description="LDL-receptor class B" evidence="13">
    <location>
        <begin position="430"/>
        <end position="473"/>
    </location>
</feature>
<dbReference type="SMART" id="SM00179">
    <property type="entry name" value="EGF_CA"/>
    <property type="match status" value="2"/>
</dbReference>
<dbReference type="PROSITE" id="PS50068">
    <property type="entry name" value="LDLRA_2"/>
    <property type="match status" value="3"/>
</dbReference>
<reference evidence="18" key="2">
    <citation type="journal article" date="2017" name="Dev. Cell">
        <title>Antagonistic Self-Organizing Patterning Systems Control Maintenance and Regeneration of the Anteroposterior Axis in Planarians.</title>
        <authorList>
            <person name="Stuckemann T."/>
            <person name="Cleland J.P."/>
            <person name="Werner S."/>
            <person name="Thi-Kim Vu H."/>
            <person name="Bayersdorf R."/>
            <person name="Liu S.Y."/>
            <person name="Friedrich B."/>
            <person name="Julicher F."/>
            <person name="Rink J.C."/>
        </authorList>
    </citation>
    <scope>NUCLEOTIDE SEQUENCE</scope>
</reference>
<keyword evidence="9 12" id="KW-1015">Disulfide bond</keyword>
<feature type="domain" description="EGF-like" evidence="17">
    <location>
        <begin position="527"/>
        <end position="574"/>
    </location>
</feature>
<feature type="transmembrane region" description="Helical" evidence="14">
    <location>
        <begin position="594"/>
        <end position="618"/>
    </location>
</feature>
<protein>
    <submittedName>
        <fullName evidence="18">Uncharacterized protein</fullName>
    </submittedName>
</protein>
<dbReference type="Pfam" id="PF00058">
    <property type="entry name" value="Ldl_recept_b"/>
    <property type="match status" value="1"/>
</dbReference>
<evidence type="ECO:0000256" key="8">
    <source>
        <dbReference type="ARBA" id="ARBA00023136"/>
    </source>
</evidence>
<evidence type="ECO:0000256" key="6">
    <source>
        <dbReference type="ARBA" id="ARBA00022737"/>
    </source>
</evidence>
<keyword evidence="2" id="KW-0245">EGF-like domain</keyword>
<feature type="repeat" description="LDL-receptor class B" evidence="13">
    <location>
        <begin position="340"/>
        <end position="382"/>
    </location>
</feature>
<dbReference type="CDD" id="cd00054">
    <property type="entry name" value="EGF_CA"/>
    <property type="match status" value="1"/>
</dbReference>
<dbReference type="InterPro" id="IPR000152">
    <property type="entry name" value="EGF-type_Asp/Asn_hydroxyl_site"/>
</dbReference>
<evidence type="ECO:0000313" key="18">
    <source>
        <dbReference type="EMBL" id="AQT19789.1"/>
    </source>
</evidence>
<dbReference type="PRINTS" id="PR00261">
    <property type="entry name" value="LDLRECEPTOR"/>
</dbReference>
<evidence type="ECO:0000256" key="15">
    <source>
        <dbReference type="SAM" id="SignalP"/>
    </source>
</evidence>
<dbReference type="GO" id="GO:0016324">
    <property type="term" value="C:apical plasma membrane"/>
    <property type="evidence" value="ECO:0007669"/>
    <property type="project" value="TreeGrafter"/>
</dbReference>
<dbReference type="Pfam" id="PF12662">
    <property type="entry name" value="cEGF"/>
    <property type="match status" value="1"/>
</dbReference>
<keyword evidence="8 14" id="KW-0472">Membrane</keyword>
<evidence type="ECO:0000256" key="10">
    <source>
        <dbReference type="ARBA" id="ARBA00023170"/>
    </source>
</evidence>
<dbReference type="Gene3D" id="2.120.10.30">
    <property type="entry name" value="TolB, C-terminal domain"/>
    <property type="match status" value="1"/>
</dbReference>
<evidence type="ECO:0000259" key="16">
    <source>
        <dbReference type="SMART" id="SM00179"/>
    </source>
</evidence>
<dbReference type="InterPro" id="IPR018097">
    <property type="entry name" value="EGF_Ca-bd_CS"/>
</dbReference>
<dbReference type="InterPro" id="IPR002172">
    <property type="entry name" value="LDrepeatLR_classA_rpt"/>
</dbReference>
<evidence type="ECO:0000256" key="9">
    <source>
        <dbReference type="ARBA" id="ARBA00023157"/>
    </source>
</evidence>
<evidence type="ECO:0000256" key="12">
    <source>
        <dbReference type="PROSITE-ProRule" id="PRU00124"/>
    </source>
</evidence>
<keyword evidence="7 14" id="KW-1133">Transmembrane helix</keyword>
<dbReference type="GO" id="GO:0006898">
    <property type="term" value="P:receptor-mediated endocytosis"/>
    <property type="evidence" value="ECO:0007669"/>
    <property type="project" value="TreeGrafter"/>
</dbReference>
<proteinExistence type="evidence at transcript level"/>
<dbReference type="GO" id="GO:0043235">
    <property type="term" value="C:receptor complex"/>
    <property type="evidence" value="ECO:0007669"/>
    <property type="project" value="TreeGrafter"/>
</dbReference>
<feature type="domain" description="EGF-like calcium-binding" evidence="16">
    <location>
        <begin position="152"/>
        <end position="193"/>
    </location>
</feature>
<dbReference type="InterPro" id="IPR026823">
    <property type="entry name" value="cEGF"/>
</dbReference>
<dbReference type="InterPro" id="IPR001881">
    <property type="entry name" value="EGF-like_Ca-bd_dom"/>
</dbReference>
<dbReference type="OrthoDB" id="5958943at2759"/>
<comment type="subcellular location">
    <subcellularLocation>
        <location evidence="1">Membrane</location>
        <topology evidence="1">Single-pass type I membrane protein</topology>
    </subcellularLocation>
</comment>
<accession>A0A1S6KMJ9</accession>
<dbReference type="InterPro" id="IPR011042">
    <property type="entry name" value="6-blade_b-propeller_TolB-like"/>
</dbReference>
<dbReference type="GO" id="GO:0042562">
    <property type="term" value="F:hormone binding"/>
    <property type="evidence" value="ECO:0007669"/>
    <property type="project" value="TreeGrafter"/>
</dbReference>
<evidence type="ECO:0000259" key="17">
    <source>
        <dbReference type="SMART" id="SM00181"/>
    </source>
</evidence>
<evidence type="ECO:0000256" key="4">
    <source>
        <dbReference type="ARBA" id="ARBA00022692"/>
    </source>
</evidence>
<dbReference type="SUPFAM" id="SSF57424">
    <property type="entry name" value="LDL receptor-like module"/>
    <property type="match status" value="3"/>
</dbReference>
<keyword evidence="5 15" id="KW-0732">Signal</keyword>
<comment type="caution">
    <text evidence="12">Lacks conserved residue(s) required for the propagation of feature annotation.</text>
</comment>
<evidence type="ECO:0000256" key="11">
    <source>
        <dbReference type="ARBA" id="ARBA00023180"/>
    </source>
</evidence>
<dbReference type="PANTHER" id="PTHR22722">
    <property type="entry name" value="LOW-DENSITY LIPOPROTEIN RECEPTOR-RELATED PROTEIN 2-RELATED"/>
    <property type="match status" value="1"/>
</dbReference>
<dbReference type="InterPro" id="IPR000033">
    <property type="entry name" value="LDLR_classB_rpt"/>
</dbReference>
<name>A0A1S6KMJ9_SCHMD</name>
<dbReference type="EMBL" id="KY348684">
    <property type="protein sequence ID" value="AQT19789.1"/>
    <property type="molecule type" value="mRNA"/>
</dbReference>
<dbReference type="FunFam" id="2.120.10.30:FF:000241">
    <property type="entry name" value="Low-density lipoprotein receptor-related protein 6"/>
    <property type="match status" value="1"/>
</dbReference>
<feature type="domain" description="EGF-like" evidence="17">
    <location>
        <begin position="155"/>
        <end position="193"/>
    </location>
</feature>
<reference evidence="18" key="1">
    <citation type="submission" date="2016-12" db="EMBL/GenBank/DDBJ databases">
        <authorList>
            <person name="Song W.-J."/>
            <person name="Kurnit D.M."/>
        </authorList>
    </citation>
    <scope>NUCLEOTIDE SEQUENCE</scope>
</reference>
<evidence type="ECO:0000256" key="14">
    <source>
        <dbReference type="SAM" id="Phobius"/>
    </source>
</evidence>
<dbReference type="PROSITE" id="PS51120">
    <property type="entry name" value="LDLRB"/>
    <property type="match status" value="2"/>
</dbReference>
<keyword evidence="3" id="KW-0254">Endocytosis</keyword>
<keyword evidence="4 14" id="KW-0812">Transmembrane</keyword>
<dbReference type="AlphaFoldDB" id="A0A1S6KMJ9"/>
<dbReference type="InterPro" id="IPR023415">
    <property type="entry name" value="LDLR_class-A_CS"/>
</dbReference>
<dbReference type="PROSITE" id="PS00010">
    <property type="entry name" value="ASX_HYDROXYL"/>
    <property type="match status" value="1"/>
</dbReference>
<dbReference type="GO" id="GO:0005509">
    <property type="term" value="F:calcium ion binding"/>
    <property type="evidence" value="ECO:0007669"/>
    <property type="project" value="InterPro"/>
</dbReference>
<evidence type="ECO:0000256" key="13">
    <source>
        <dbReference type="PROSITE-ProRule" id="PRU00461"/>
    </source>
</evidence>
<dbReference type="FunFam" id="2.10.25.10:FF:000009">
    <property type="entry name" value="Low-density lipoprotein receptor isoform 1"/>
    <property type="match status" value="1"/>
</dbReference>
<dbReference type="SMART" id="SM00181">
    <property type="entry name" value="EGF"/>
    <property type="match status" value="3"/>
</dbReference>
<dbReference type="PROSITE" id="PS01209">
    <property type="entry name" value="LDLRA_1"/>
    <property type="match status" value="1"/>
</dbReference>
<evidence type="ECO:0000256" key="5">
    <source>
        <dbReference type="ARBA" id="ARBA00022729"/>
    </source>
</evidence>
<feature type="chain" id="PRO_5010585769" evidence="15">
    <location>
        <begin position="19"/>
        <end position="671"/>
    </location>
</feature>
<organism evidence="18">
    <name type="scientific">Schmidtea mediterranea</name>
    <name type="common">Freshwater planarian flatworm</name>
    <dbReference type="NCBI Taxonomy" id="79327"/>
    <lineage>
        <taxon>Eukaryota</taxon>
        <taxon>Metazoa</taxon>
        <taxon>Spiralia</taxon>
        <taxon>Lophotrochozoa</taxon>
        <taxon>Platyhelminthes</taxon>
        <taxon>Rhabditophora</taxon>
        <taxon>Seriata</taxon>
        <taxon>Tricladida</taxon>
        <taxon>Continenticola</taxon>
        <taxon>Geoplanoidea</taxon>
        <taxon>Dugesiidae</taxon>
        <taxon>Schmidtea</taxon>
    </lineage>
</organism>
<evidence type="ECO:0000256" key="7">
    <source>
        <dbReference type="ARBA" id="ARBA00022989"/>
    </source>
</evidence>
<feature type="signal peptide" evidence="15">
    <location>
        <begin position="1"/>
        <end position="18"/>
    </location>
</feature>
<evidence type="ECO:0000256" key="2">
    <source>
        <dbReference type="ARBA" id="ARBA00022536"/>
    </source>
</evidence>
<feature type="domain" description="EGF-like" evidence="17">
    <location>
        <begin position="197"/>
        <end position="235"/>
    </location>
</feature>
<dbReference type="InterPro" id="IPR036055">
    <property type="entry name" value="LDL_receptor-like_sf"/>
</dbReference>
<feature type="disulfide bond" evidence="12">
    <location>
        <begin position="45"/>
        <end position="60"/>
    </location>
</feature>
<dbReference type="PANTHER" id="PTHR22722:SF14">
    <property type="entry name" value="MEGALIN, ISOFORM A"/>
    <property type="match status" value="1"/>
</dbReference>
<dbReference type="Pfam" id="PF00057">
    <property type="entry name" value="Ldl_recept_a"/>
    <property type="match status" value="1"/>
</dbReference>
<dbReference type="Gene3D" id="2.10.25.10">
    <property type="entry name" value="Laminin"/>
    <property type="match status" value="2"/>
</dbReference>
<dbReference type="SMART" id="SM00135">
    <property type="entry name" value="LY"/>
    <property type="match status" value="4"/>
</dbReference>
<dbReference type="CDD" id="cd00112">
    <property type="entry name" value="LDLa"/>
    <property type="match status" value="2"/>
</dbReference>
<evidence type="ECO:0000256" key="3">
    <source>
        <dbReference type="ARBA" id="ARBA00022583"/>
    </source>
</evidence>
<keyword evidence="6" id="KW-0677">Repeat</keyword>
<dbReference type="SUPFAM" id="SSF63825">
    <property type="entry name" value="YWTD domain"/>
    <property type="match status" value="1"/>
</dbReference>
<feature type="domain" description="EGF-like calcium-binding" evidence="16">
    <location>
        <begin position="194"/>
        <end position="235"/>
    </location>
</feature>
<dbReference type="SMART" id="SM00192">
    <property type="entry name" value="LDLa"/>
    <property type="match status" value="3"/>
</dbReference>
<dbReference type="Gene3D" id="4.10.400.10">
    <property type="entry name" value="Low-density Lipoprotein Receptor"/>
    <property type="match status" value="3"/>
</dbReference>
<sequence>MLILDLLLGLILYDVVLGNENCTSSDYLNCEDINAVNCISKDWWCDGNQDCESGKDESNCPPKVCLENEFLCHSGTQCIPKLLLCDGTFHCVDKSDERNCTKHEIKSCDSISQFDCNKDGEICIPISEVCDKKNNCGRNQDEEPGNSVDNCQRNDCKLIPNGGCSHFCTNFFTYIKCHCPLGYKLQPDNRTCVDIDECSASPSKCNQICKNTPGSYECSCYDGYRQNQHNSEYCITKEGDRSILITLNGGRQLMIDLNTGSHFYKPLYNSHESLVNIDVDLHQSPQTMFWIQQSNGKLGQSKIDLKVNNIEKYRFLNHKNLSDDHIGQLCTDMSFDWLRGLLFWTSSIEKIIYVTNTTSNVTSVLLNQGLENPRSIAVDPINTGVYWIDLGTKKSSPRIEMMLMNTDNRRVLVSKNLRQPLDLLIDLQERKLYWSDIDPGSINFINLDTPNNPKTIISNKLLYPFSIAVFENNIFWTDWRQNQIISIDKITSDSYTVLAKVVKPLAIQVLNKVIQPKIHESDVTSHACLKNKMHGCSHICLPFPSNSINPNEGPKYKCLCPKDSKLQGDKLTCHFANQDRQQKITSIHSKRLKIILGVSISLLFILCLSLTIICVYACRHRNWANSNKCFNRRAFNHPIVTGDLMFIFKCNSHSSQLSELLASDVSSTATA</sequence>